<dbReference type="PROSITE" id="PS00107">
    <property type="entry name" value="PROTEIN_KINASE_ATP"/>
    <property type="match status" value="1"/>
</dbReference>
<dbReference type="Gene3D" id="3.30.200.20">
    <property type="entry name" value="Phosphorylase Kinase, domain 1"/>
    <property type="match status" value="1"/>
</dbReference>
<dbReference type="Proteomes" id="UP001307889">
    <property type="component" value="Chromosome 14"/>
</dbReference>
<feature type="binding site" evidence="3">
    <location>
        <position position="273"/>
    </location>
    <ligand>
        <name>ATP</name>
        <dbReference type="ChEBI" id="CHEBI:30616"/>
    </ligand>
</feature>
<keyword evidence="1 3" id="KW-0547">Nucleotide-binding</keyword>
<evidence type="ECO:0000256" key="2">
    <source>
        <dbReference type="ARBA" id="ARBA00022840"/>
    </source>
</evidence>
<evidence type="ECO:0000256" key="4">
    <source>
        <dbReference type="SAM" id="MobiDB-lite"/>
    </source>
</evidence>
<evidence type="ECO:0000259" key="5">
    <source>
        <dbReference type="PROSITE" id="PS50011"/>
    </source>
</evidence>
<dbReference type="PROSITE" id="PS50011">
    <property type="entry name" value="PROTEIN_KINASE_DOM"/>
    <property type="match status" value="1"/>
</dbReference>
<feature type="compositionally biased region" description="Low complexity" evidence="4">
    <location>
        <begin position="149"/>
        <end position="187"/>
    </location>
</feature>
<feature type="compositionally biased region" description="Basic and acidic residues" evidence="4">
    <location>
        <begin position="134"/>
        <end position="148"/>
    </location>
</feature>
<organism evidence="6 7">
    <name type="scientific">Nesidiocoris tenuis</name>
    <dbReference type="NCBI Taxonomy" id="355587"/>
    <lineage>
        <taxon>Eukaryota</taxon>
        <taxon>Metazoa</taxon>
        <taxon>Ecdysozoa</taxon>
        <taxon>Arthropoda</taxon>
        <taxon>Hexapoda</taxon>
        <taxon>Insecta</taxon>
        <taxon>Pterygota</taxon>
        <taxon>Neoptera</taxon>
        <taxon>Paraneoptera</taxon>
        <taxon>Hemiptera</taxon>
        <taxon>Heteroptera</taxon>
        <taxon>Panheteroptera</taxon>
        <taxon>Cimicomorpha</taxon>
        <taxon>Miridae</taxon>
        <taxon>Dicyphina</taxon>
        <taxon>Nesidiocoris</taxon>
    </lineage>
</organism>
<keyword evidence="7" id="KW-1185">Reference proteome</keyword>
<dbReference type="PANTHER" id="PTHR24346">
    <property type="entry name" value="MAP/MICROTUBULE AFFINITY-REGULATING KINASE"/>
    <property type="match status" value="1"/>
</dbReference>
<dbReference type="PANTHER" id="PTHR24346:SF49">
    <property type="entry name" value="NIM1 SERINE_THREONINE PROTEIN KINASE"/>
    <property type="match status" value="1"/>
</dbReference>
<feature type="compositionally biased region" description="Basic residues" evidence="4">
    <location>
        <begin position="188"/>
        <end position="203"/>
    </location>
</feature>
<dbReference type="InterPro" id="IPR017441">
    <property type="entry name" value="Protein_kinase_ATP_BS"/>
</dbReference>
<feature type="domain" description="Protein kinase" evidence="5">
    <location>
        <begin position="244"/>
        <end position="305"/>
    </location>
</feature>
<gene>
    <name evidence="6" type="ORF">NTJ_15502</name>
</gene>
<dbReference type="InterPro" id="IPR000719">
    <property type="entry name" value="Prot_kinase_dom"/>
</dbReference>
<keyword evidence="2 3" id="KW-0067">ATP-binding</keyword>
<reference evidence="6 7" key="1">
    <citation type="submission" date="2023-09" db="EMBL/GenBank/DDBJ databases">
        <title>Nesidiocoris tenuis whole genome shotgun sequence.</title>
        <authorList>
            <person name="Shibata T."/>
            <person name="Shimoda M."/>
            <person name="Kobayashi T."/>
            <person name="Uehara T."/>
        </authorList>
    </citation>
    <scope>NUCLEOTIDE SEQUENCE [LARGE SCALE GENOMIC DNA]</scope>
    <source>
        <strain evidence="6 7">Japan</strain>
    </source>
</reference>
<dbReference type="Pfam" id="PF00069">
    <property type="entry name" value="Pkinase"/>
    <property type="match status" value="1"/>
</dbReference>
<feature type="compositionally biased region" description="Polar residues" evidence="4">
    <location>
        <begin position="123"/>
        <end position="133"/>
    </location>
</feature>
<name>A0ABN7BEC4_9HEMI</name>
<proteinExistence type="predicted"/>
<dbReference type="SUPFAM" id="SSF56112">
    <property type="entry name" value="Protein kinase-like (PK-like)"/>
    <property type="match status" value="1"/>
</dbReference>
<dbReference type="InterPro" id="IPR011009">
    <property type="entry name" value="Kinase-like_dom_sf"/>
</dbReference>
<evidence type="ECO:0000313" key="6">
    <source>
        <dbReference type="EMBL" id="BET02682.1"/>
    </source>
</evidence>
<protein>
    <submittedName>
        <fullName evidence="6">S_TKc</fullName>
    </submittedName>
</protein>
<dbReference type="EMBL" id="AP028922">
    <property type="protein sequence ID" value="BET02682.1"/>
    <property type="molecule type" value="Genomic_DNA"/>
</dbReference>
<sequence>MERSSTPASIGRMVARAADTLPRVVEPAADEQNVADFQLKSPAESRQFAYDETDEAVIYSGLSDDDFYLGSLDEDSFKEALEEFSKDSKAIVITNTAKKYIRSEDQQNLTIVSPNLSSRRFLRKNSTVSSSKNQIDDLRRFSLRKDSPSRSSRSSKSSPISGRRFSLRTASPSSKSTGSSLSSGQRSGQRKRSPRSHLVKRKVKTPDGKKKTEYAFVYDKSVHNLHHDQKWQQETTLGKRVALYRLQGELGRGNFSTVKLGVHELTKERVAVKILDKSKLTPKARKMLVREIASMEAVHHRNIIR</sequence>
<evidence type="ECO:0000256" key="1">
    <source>
        <dbReference type="ARBA" id="ARBA00022741"/>
    </source>
</evidence>
<evidence type="ECO:0000313" key="7">
    <source>
        <dbReference type="Proteomes" id="UP001307889"/>
    </source>
</evidence>
<accession>A0ABN7BEC4</accession>
<evidence type="ECO:0000256" key="3">
    <source>
        <dbReference type="PROSITE-ProRule" id="PRU10141"/>
    </source>
</evidence>
<feature type="region of interest" description="Disordered" evidence="4">
    <location>
        <begin position="123"/>
        <end position="207"/>
    </location>
</feature>